<comment type="caution">
    <text evidence="2">The sequence shown here is derived from an EMBL/GenBank/DDBJ whole genome shotgun (WGS) entry which is preliminary data.</text>
</comment>
<gene>
    <name evidence="2" type="ORF">A3E44_04145</name>
</gene>
<organism evidence="2 3">
    <name type="scientific">Candidatus Woesebacteria bacterium RIFCSPHIGHO2_12_FULL_41_24</name>
    <dbReference type="NCBI Taxonomy" id="1802510"/>
    <lineage>
        <taxon>Bacteria</taxon>
        <taxon>Candidatus Woeseibacteriota</taxon>
    </lineage>
</organism>
<accession>A0A1F8ATL9</accession>
<proteinExistence type="predicted"/>
<dbReference type="SUPFAM" id="SSF49478">
    <property type="entry name" value="Cna protein B-type domain"/>
    <property type="match status" value="1"/>
</dbReference>
<feature type="transmembrane region" description="Helical" evidence="1">
    <location>
        <begin position="7"/>
        <end position="29"/>
    </location>
</feature>
<dbReference type="Proteomes" id="UP000178603">
    <property type="component" value="Unassembled WGS sequence"/>
</dbReference>
<evidence type="ECO:0000313" key="3">
    <source>
        <dbReference type="Proteomes" id="UP000178603"/>
    </source>
</evidence>
<keyword evidence="1" id="KW-0472">Membrane</keyword>
<dbReference type="AlphaFoldDB" id="A0A1F8ATL9"/>
<evidence type="ECO:0000256" key="1">
    <source>
        <dbReference type="SAM" id="Phobius"/>
    </source>
</evidence>
<sequence length="441" mass="47794">MQKGQTFLGFLISVAILTILSSALFTLVLTSYELITFTRARVTARHIAQQKMENVRNLPYDTIGTVGGIPTGTLAQIENTVQNGLNYRIKTDIVYVDDPFDNVAPTDLLPTDYKRIRVDVSWEGLAESDINPVTMITDIAPKGLETAEGGGTLSILVFNANAQPVDQAAVTISATETTPQINLNLMTNQSGRVILPGAPICNSCYQITVTKEGYSSDRTYSTLEVANPLKPRVTVLEGQVSEVSFAIDRLSAINISTLTDRANGFINLPNVEMTLRGNKTIGTDVADFPVYKYEEGLTTDANGQLTAQNLEWDNYTIILSETSPFDITGTNPLNPFTVDPAQTLGIDVALTSHTDNNLLLVFTDQADNLLENVDVTLSDGAGFEKNTTTGLLDTPDFGQAFFGSLENKTYTIDATITGFLPLNGNFPVSAQTVEKIILTPE</sequence>
<evidence type="ECO:0008006" key="4">
    <source>
        <dbReference type="Google" id="ProtNLM"/>
    </source>
</evidence>
<dbReference type="EMBL" id="MGGW01000005">
    <property type="protein sequence ID" value="OGM55083.1"/>
    <property type="molecule type" value="Genomic_DNA"/>
</dbReference>
<protein>
    <recommendedName>
        <fullName evidence="4">Carboxypeptidase regulatory-like domain-containing protein</fullName>
    </recommendedName>
</protein>
<keyword evidence="1" id="KW-0812">Transmembrane</keyword>
<keyword evidence="1" id="KW-1133">Transmembrane helix</keyword>
<name>A0A1F8ATL9_9BACT</name>
<evidence type="ECO:0000313" key="2">
    <source>
        <dbReference type="EMBL" id="OGM55083.1"/>
    </source>
</evidence>
<reference evidence="2 3" key="1">
    <citation type="journal article" date="2016" name="Nat. Commun.">
        <title>Thousands of microbial genomes shed light on interconnected biogeochemical processes in an aquifer system.</title>
        <authorList>
            <person name="Anantharaman K."/>
            <person name="Brown C.T."/>
            <person name="Hug L.A."/>
            <person name="Sharon I."/>
            <person name="Castelle C.J."/>
            <person name="Probst A.J."/>
            <person name="Thomas B.C."/>
            <person name="Singh A."/>
            <person name="Wilkins M.J."/>
            <person name="Karaoz U."/>
            <person name="Brodie E.L."/>
            <person name="Williams K.H."/>
            <person name="Hubbard S.S."/>
            <person name="Banfield J.F."/>
        </authorList>
    </citation>
    <scope>NUCLEOTIDE SEQUENCE [LARGE SCALE GENOMIC DNA]</scope>
</reference>